<dbReference type="OrthoDB" id="10017160at2759"/>
<gene>
    <name evidence="1" type="ORF">EVAR_18342_1</name>
</gene>
<reference evidence="1 2" key="1">
    <citation type="journal article" date="2019" name="Commun. Biol.">
        <title>The bagworm genome reveals a unique fibroin gene that provides high tensile strength.</title>
        <authorList>
            <person name="Kono N."/>
            <person name="Nakamura H."/>
            <person name="Ohtoshi R."/>
            <person name="Tomita M."/>
            <person name="Numata K."/>
            <person name="Arakawa K."/>
        </authorList>
    </citation>
    <scope>NUCLEOTIDE SEQUENCE [LARGE SCALE GENOMIC DNA]</scope>
</reference>
<name>A0A4C1VAA7_EUMVA</name>
<dbReference type="EMBL" id="BGZK01000300">
    <property type="protein sequence ID" value="GBP35217.1"/>
    <property type="molecule type" value="Genomic_DNA"/>
</dbReference>
<dbReference type="InterPro" id="IPR036397">
    <property type="entry name" value="RNaseH_sf"/>
</dbReference>
<proteinExistence type="predicted"/>
<dbReference type="AlphaFoldDB" id="A0A4C1VAA7"/>
<sequence length="163" mass="19045">MDILLHAGKKAIVFCMGVRRRQQTNKIEAGENRRHKKRLRIFSPIRVLYARFHLKNKRQLMLSGYITICLLRVLEKVREKTTKKSTSYYIMTMLRRTPRKDDVFLTTVKVKLVIHPASSPDLEPCDFFIFLKIKDLIRGLTFTGPAEAVIAFNQHVKNMPSDQ</sequence>
<accession>A0A4C1VAA7</accession>
<organism evidence="1 2">
    <name type="scientific">Eumeta variegata</name>
    <name type="common">Bagworm moth</name>
    <name type="synonym">Eumeta japonica</name>
    <dbReference type="NCBI Taxonomy" id="151549"/>
    <lineage>
        <taxon>Eukaryota</taxon>
        <taxon>Metazoa</taxon>
        <taxon>Ecdysozoa</taxon>
        <taxon>Arthropoda</taxon>
        <taxon>Hexapoda</taxon>
        <taxon>Insecta</taxon>
        <taxon>Pterygota</taxon>
        <taxon>Neoptera</taxon>
        <taxon>Endopterygota</taxon>
        <taxon>Lepidoptera</taxon>
        <taxon>Glossata</taxon>
        <taxon>Ditrysia</taxon>
        <taxon>Tineoidea</taxon>
        <taxon>Psychidae</taxon>
        <taxon>Oiketicinae</taxon>
        <taxon>Eumeta</taxon>
    </lineage>
</organism>
<dbReference type="GO" id="GO:0003676">
    <property type="term" value="F:nucleic acid binding"/>
    <property type="evidence" value="ECO:0007669"/>
    <property type="project" value="InterPro"/>
</dbReference>
<evidence type="ECO:0000313" key="2">
    <source>
        <dbReference type="Proteomes" id="UP000299102"/>
    </source>
</evidence>
<protein>
    <submittedName>
        <fullName evidence="1">Uncharacterized protein</fullName>
    </submittedName>
</protein>
<evidence type="ECO:0000313" key="1">
    <source>
        <dbReference type="EMBL" id="GBP35217.1"/>
    </source>
</evidence>
<dbReference type="Proteomes" id="UP000299102">
    <property type="component" value="Unassembled WGS sequence"/>
</dbReference>
<comment type="caution">
    <text evidence="1">The sequence shown here is derived from an EMBL/GenBank/DDBJ whole genome shotgun (WGS) entry which is preliminary data.</text>
</comment>
<keyword evidence="2" id="KW-1185">Reference proteome</keyword>
<dbReference type="Gene3D" id="3.30.420.10">
    <property type="entry name" value="Ribonuclease H-like superfamily/Ribonuclease H"/>
    <property type="match status" value="1"/>
</dbReference>